<feature type="transmembrane region" description="Helical" evidence="1">
    <location>
        <begin position="57"/>
        <end position="75"/>
    </location>
</feature>
<proteinExistence type="predicted"/>
<name>A7J7K5_PBCVF</name>
<sequence length="96" mass="11307">MNLAPMFQRFSLSQIWLLLRTRTSMVFTPVSRVLVITVSLAQSLVSWKSRRPMAHSTVIRFSFSSFVIWCLNFLYRAYRVLKRTGFEMAVMTHRLS</sequence>
<organismHost>
    <name type="scientific">Paramecium bursaria</name>
    <dbReference type="NCBI Taxonomy" id="74790"/>
</organismHost>
<evidence type="ECO:0000313" key="3">
    <source>
        <dbReference type="Proteomes" id="UP000204095"/>
    </source>
</evidence>
<dbReference type="GeneID" id="5469739"/>
<gene>
    <name evidence="2" type="primary">n501L</name>
    <name evidence="2" type="ORF">FR483_n501L</name>
</gene>
<dbReference type="EMBL" id="DQ890022">
    <property type="protein sequence ID" value="ABT15786.1"/>
    <property type="molecule type" value="Genomic_DNA"/>
</dbReference>
<keyword evidence="1" id="KW-0472">Membrane</keyword>
<evidence type="ECO:0000313" key="2">
    <source>
        <dbReference type="EMBL" id="ABT15786.1"/>
    </source>
</evidence>
<accession>A7J7K5</accession>
<protein>
    <submittedName>
        <fullName evidence="2">Uncharacterized protein n501L</fullName>
    </submittedName>
</protein>
<dbReference type="KEGG" id="vg:5469739"/>
<dbReference type="Proteomes" id="UP000204095">
    <property type="component" value="Segment"/>
</dbReference>
<organism evidence="2 3">
    <name type="scientific">Paramecium bursaria Chlorella virus FR483</name>
    <name type="common">PBCV-FR483</name>
    <dbReference type="NCBI Taxonomy" id="399781"/>
    <lineage>
        <taxon>Viruses</taxon>
        <taxon>Varidnaviria</taxon>
        <taxon>Bamfordvirae</taxon>
        <taxon>Nucleocytoviricota</taxon>
        <taxon>Megaviricetes</taxon>
        <taxon>Algavirales</taxon>
        <taxon>Phycodnaviridae</taxon>
        <taxon>Chlorovirus</taxon>
        <taxon>Chlorovirus conductrix</taxon>
        <taxon>Paramecium bursaria Chlorella virus A1</taxon>
    </lineage>
</organism>
<evidence type="ECO:0000256" key="1">
    <source>
        <dbReference type="SAM" id="Phobius"/>
    </source>
</evidence>
<keyword evidence="1" id="KW-0812">Transmembrane</keyword>
<keyword evidence="1" id="KW-1133">Transmembrane helix</keyword>
<dbReference type="RefSeq" id="YP_001426133.1">
    <property type="nucleotide sequence ID" value="NC_008603.1"/>
</dbReference>
<reference evidence="2 3" key="1">
    <citation type="journal article" date="2007" name="Virology">
        <title>Sequence and annotation of the 314-kb MT325 and the 321-kb FR483 viruses that infect Chlorella Pbi.</title>
        <authorList>
            <person name="Fitzgerald L.A."/>
            <person name="Graves M.V."/>
            <person name="Li X."/>
            <person name="Feldblyum T."/>
            <person name="Hartigan J."/>
            <person name="Van Etten J.L."/>
        </authorList>
    </citation>
    <scope>NUCLEOTIDE SEQUENCE [LARGE SCALE GENOMIC DNA]</scope>
    <source>
        <strain evidence="2 3">FR483</strain>
    </source>
</reference>